<proteinExistence type="predicted"/>
<feature type="compositionally biased region" description="Acidic residues" evidence="1">
    <location>
        <begin position="19"/>
        <end position="34"/>
    </location>
</feature>
<evidence type="ECO:0000313" key="3">
    <source>
        <dbReference type="Proteomes" id="UP001476798"/>
    </source>
</evidence>
<organism evidence="2 3">
    <name type="scientific">Goodea atripinnis</name>
    <dbReference type="NCBI Taxonomy" id="208336"/>
    <lineage>
        <taxon>Eukaryota</taxon>
        <taxon>Metazoa</taxon>
        <taxon>Chordata</taxon>
        <taxon>Craniata</taxon>
        <taxon>Vertebrata</taxon>
        <taxon>Euteleostomi</taxon>
        <taxon>Actinopterygii</taxon>
        <taxon>Neopterygii</taxon>
        <taxon>Teleostei</taxon>
        <taxon>Neoteleostei</taxon>
        <taxon>Acanthomorphata</taxon>
        <taxon>Ovalentaria</taxon>
        <taxon>Atherinomorphae</taxon>
        <taxon>Cyprinodontiformes</taxon>
        <taxon>Goodeidae</taxon>
        <taxon>Goodea</taxon>
    </lineage>
</organism>
<sequence>MLRENFKAWSNGSEAYSSDPEEDEEEEEDMVFGESDQDGMSAEMMDLSDLPTALFACSIHDVVFEQDVHRLVQDSKSQQHVCGVTQSLCCCFKLPC</sequence>
<comment type="caution">
    <text evidence="2">The sequence shown here is derived from an EMBL/GenBank/DDBJ whole genome shotgun (WGS) entry which is preliminary data.</text>
</comment>
<dbReference type="Proteomes" id="UP001476798">
    <property type="component" value="Unassembled WGS sequence"/>
</dbReference>
<name>A0ABV0NAZ0_9TELE</name>
<feature type="region of interest" description="Disordered" evidence="1">
    <location>
        <begin position="1"/>
        <end position="34"/>
    </location>
</feature>
<evidence type="ECO:0000256" key="1">
    <source>
        <dbReference type="SAM" id="MobiDB-lite"/>
    </source>
</evidence>
<dbReference type="EMBL" id="JAHRIO010031192">
    <property type="protein sequence ID" value="MEQ2168563.1"/>
    <property type="molecule type" value="Genomic_DNA"/>
</dbReference>
<protein>
    <submittedName>
        <fullName evidence="2">Uncharacterized protein</fullName>
    </submittedName>
</protein>
<reference evidence="2 3" key="1">
    <citation type="submission" date="2021-06" db="EMBL/GenBank/DDBJ databases">
        <authorList>
            <person name="Palmer J.M."/>
        </authorList>
    </citation>
    <scope>NUCLEOTIDE SEQUENCE [LARGE SCALE GENOMIC DNA]</scope>
    <source>
        <strain evidence="2 3">GA_2019</strain>
        <tissue evidence="2">Muscle</tissue>
    </source>
</reference>
<evidence type="ECO:0000313" key="2">
    <source>
        <dbReference type="EMBL" id="MEQ2168563.1"/>
    </source>
</evidence>
<accession>A0ABV0NAZ0</accession>
<gene>
    <name evidence="2" type="ORF">GOODEAATRI_015958</name>
</gene>
<keyword evidence="3" id="KW-1185">Reference proteome</keyword>